<dbReference type="InterPro" id="IPR021309">
    <property type="entry name" value="YgaP-like_TM"/>
</dbReference>
<dbReference type="KEGG" id="psn:Pedsa_2483"/>
<dbReference type="AlphaFoldDB" id="F0SEW2"/>
<evidence type="ECO:0000259" key="1">
    <source>
        <dbReference type="Pfam" id="PF11127"/>
    </source>
</evidence>
<reference evidence="2 3" key="1">
    <citation type="journal article" date="2011" name="Stand. Genomic Sci.">
        <title>Complete genome sequence of the gliding, heparinolytic Pedobacter saltans type strain (113).</title>
        <authorList>
            <person name="Liolios K."/>
            <person name="Sikorski J."/>
            <person name="Lu M."/>
            <person name="Nolan M."/>
            <person name="Lapidus A."/>
            <person name="Lucas S."/>
            <person name="Hammon N."/>
            <person name="Deshpande S."/>
            <person name="Cheng J.F."/>
            <person name="Tapia R."/>
            <person name="Han C."/>
            <person name="Goodwin L."/>
            <person name="Pitluck S."/>
            <person name="Huntemann M."/>
            <person name="Ivanova N."/>
            <person name="Pagani I."/>
            <person name="Mavromatis K."/>
            <person name="Ovchinikova G."/>
            <person name="Pati A."/>
            <person name="Chen A."/>
            <person name="Palaniappan K."/>
            <person name="Land M."/>
            <person name="Hauser L."/>
            <person name="Brambilla E.M."/>
            <person name="Kotsyurbenko O."/>
            <person name="Rohde M."/>
            <person name="Tindall B.J."/>
            <person name="Abt B."/>
            <person name="Goker M."/>
            <person name="Detter J.C."/>
            <person name="Woyke T."/>
            <person name="Bristow J."/>
            <person name="Eisen J.A."/>
            <person name="Markowitz V."/>
            <person name="Hugenholtz P."/>
            <person name="Klenk H.P."/>
            <person name="Kyrpides N.C."/>
        </authorList>
    </citation>
    <scope>NUCLEOTIDE SEQUENCE [LARGE SCALE GENOMIC DNA]</scope>
    <source>
        <strain evidence="3">ATCC 51119 / DSM 12145 / JCM 21818 / LMG 10337 / NBRC 100064 / NCIMB 13643</strain>
    </source>
</reference>
<evidence type="ECO:0000313" key="3">
    <source>
        <dbReference type="Proteomes" id="UP000000310"/>
    </source>
</evidence>
<keyword evidence="3" id="KW-1185">Reference proteome</keyword>
<reference evidence="3" key="2">
    <citation type="submission" date="2011-02" db="EMBL/GenBank/DDBJ databases">
        <title>The complete genome of Pedobacter saltans DSM 12145.</title>
        <authorList>
            <consortium name="US DOE Joint Genome Institute (JGI-PGF)"/>
            <person name="Lucas S."/>
            <person name="Copeland A."/>
            <person name="Lapidus A."/>
            <person name="Bruce D."/>
            <person name="Goodwin L."/>
            <person name="Pitluck S."/>
            <person name="Kyrpides N."/>
            <person name="Mavromatis K."/>
            <person name="Pagani I."/>
            <person name="Ivanova N."/>
            <person name="Ovchinnikova G."/>
            <person name="Lu M."/>
            <person name="Detter J.C."/>
            <person name="Han C."/>
            <person name="Land M."/>
            <person name="Hauser L."/>
            <person name="Markowitz V."/>
            <person name="Cheng J.-F."/>
            <person name="Hugenholtz P."/>
            <person name="Woyke T."/>
            <person name="Wu D."/>
            <person name="Tindall B."/>
            <person name="Pomrenke H.G."/>
            <person name="Brambilla E."/>
            <person name="Klenk H.-P."/>
            <person name="Eisen J.A."/>
        </authorList>
    </citation>
    <scope>NUCLEOTIDE SEQUENCE [LARGE SCALE GENOMIC DNA]</scope>
    <source>
        <strain evidence="3">ATCC 51119 / DSM 12145 / JCM 21818 / LMG 10337 / NBRC 100064 / NCIMB 13643</strain>
    </source>
</reference>
<organism evidence="2 3">
    <name type="scientific">Pseudopedobacter saltans (strain ATCC 51119 / DSM 12145 / JCM 21818 / CCUG 39354 / LMG 10337 / NBRC 100064 / NCIMB 13643)</name>
    <name type="common">Pedobacter saltans</name>
    <dbReference type="NCBI Taxonomy" id="762903"/>
    <lineage>
        <taxon>Bacteria</taxon>
        <taxon>Pseudomonadati</taxon>
        <taxon>Bacteroidota</taxon>
        <taxon>Sphingobacteriia</taxon>
        <taxon>Sphingobacteriales</taxon>
        <taxon>Sphingobacteriaceae</taxon>
        <taxon>Pseudopedobacter</taxon>
    </lineage>
</organism>
<name>F0SEW2_PSESL</name>
<proteinExistence type="predicted"/>
<dbReference type="OrthoDB" id="9797595at2"/>
<feature type="domain" description="Inner membrane protein YgaP-like transmembrane" evidence="1">
    <location>
        <begin position="23"/>
        <end position="81"/>
    </location>
</feature>
<dbReference type="Proteomes" id="UP000000310">
    <property type="component" value="Chromosome"/>
</dbReference>
<protein>
    <recommendedName>
        <fullName evidence="1">Inner membrane protein YgaP-like transmembrane domain-containing protein</fullName>
    </recommendedName>
</protein>
<evidence type="ECO:0000313" key="2">
    <source>
        <dbReference type="EMBL" id="ADY53028.1"/>
    </source>
</evidence>
<sequence length="102" mass="11270">MKNLIRSTKELLEELGMKESHYTNLGKTERVLSIATGSYFALKGITNIFSHPFIAATSLMLACGLIGRGTSGYCPIKEQLEKDDIVPEPVLIVREEITELGE</sequence>
<accession>F0SEW2</accession>
<dbReference type="HOGENOM" id="CLU_2275046_0_0_10"/>
<dbReference type="Pfam" id="PF11127">
    <property type="entry name" value="YgaP-like_TM"/>
    <property type="match status" value="1"/>
</dbReference>
<dbReference type="EMBL" id="CP002545">
    <property type="protein sequence ID" value="ADY53028.1"/>
    <property type="molecule type" value="Genomic_DNA"/>
</dbReference>
<gene>
    <name evidence="2" type="ordered locus">Pedsa_2483</name>
</gene>
<dbReference type="RefSeq" id="WP_013633513.1">
    <property type="nucleotide sequence ID" value="NC_015177.1"/>
</dbReference>